<dbReference type="Gene3D" id="3.40.50.1000">
    <property type="entry name" value="HAD superfamily/HAD-like"/>
    <property type="match status" value="1"/>
</dbReference>
<dbReference type="PANTHER" id="PTHR18901">
    <property type="entry name" value="2-DEOXYGLUCOSE-6-PHOSPHATE PHOSPHATASE 2"/>
    <property type="match status" value="1"/>
</dbReference>
<gene>
    <name evidence="1" type="ORF">CRN52_21320</name>
</gene>
<reference evidence="1 2" key="1">
    <citation type="journal article" date="2018" name="Front. Microbiol.">
        <title>Phylogeny of Vibrio vulnificus from the Analysis of the Core-Genome: Implications for Intra-Species Taxonomy.</title>
        <authorList>
            <person name="Roig F.J."/>
            <person name="Gonzalez-Candelas F."/>
            <person name="Sanjuan E."/>
            <person name="Fouz B."/>
            <person name="Feil E.J."/>
            <person name="Llorens C."/>
            <person name="Baker-Austin C."/>
            <person name="Oliver J.D."/>
            <person name="Danin-Poleg Y."/>
            <person name="Gibas C.J."/>
            <person name="Kashi Y."/>
            <person name="Gulig P.A."/>
            <person name="Morrison S.S."/>
            <person name="Amaro C."/>
        </authorList>
    </citation>
    <scope>NUCLEOTIDE SEQUENCE [LARGE SCALE GENOMIC DNA]</scope>
    <source>
        <strain evidence="1 2">CECT4608</strain>
    </source>
</reference>
<evidence type="ECO:0000313" key="2">
    <source>
        <dbReference type="Proteomes" id="UP000237466"/>
    </source>
</evidence>
<comment type="caution">
    <text evidence="1">The sequence shown here is derived from an EMBL/GenBank/DDBJ whole genome shotgun (WGS) entry which is preliminary data.</text>
</comment>
<dbReference type="NCBIfam" id="TIGR01509">
    <property type="entry name" value="HAD-SF-IA-v3"/>
    <property type="match status" value="1"/>
</dbReference>
<dbReference type="InterPro" id="IPR023214">
    <property type="entry name" value="HAD_sf"/>
</dbReference>
<dbReference type="PRINTS" id="PR00413">
    <property type="entry name" value="HADHALOGNASE"/>
</dbReference>
<organism evidence="1 2">
    <name type="scientific">Vibrio vulnificus</name>
    <dbReference type="NCBI Taxonomy" id="672"/>
    <lineage>
        <taxon>Bacteria</taxon>
        <taxon>Pseudomonadati</taxon>
        <taxon>Pseudomonadota</taxon>
        <taxon>Gammaproteobacteria</taxon>
        <taxon>Vibrionales</taxon>
        <taxon>Vibrionaceae</taxon>
        <taxon>Vibrio</taxon>
    </lineage>
</organism>
<dbReference type="Pfam" id="PF13419">
    <property type="entry name" value="HAD_2"/>
    <property type="match status" value="1"/>
</dbReference>
<evidence type="ECO:0000313" key="1">
    <source>
        <dbReference type="EMBL" id="POB43111.1"/>
    </source>
</evidence>
<dbReference type="Proteomes" id="UP000237466">
    <property type="component" value="Unassembled WGS sequence"/>
</dbReference>
<dbReference type="Gene3D" id="1.10.150.240">
    <property type="entry name" value="Putative phosphatase, domain 2"/>
    <property type="match status" value="1"/>
</dbReference>
<dbReference type="SFLD" id="SFLDG01129">
    <property type="entry name" value="C1.5:_HAD__Beta-PGM__Phosphata"/>
    <property type="match status" value="1"/>
</dbReference>
<dbReference type="AlphaFoldDB" id="A0A2S3QXJ0"/>
<dbReference type="InterPro" id="IPR006439">
    <property type="entry name" value="HAD-SF_hydro_IA"/>
</dbReference>
<proteinExistence type="predicted"/>
<dbReference type="EMBL" id="PDGH01000135">
    <property type="protein sequence ID" value="POB43111.1"/>
    <property type="molecule type" value="Genomic_DNA"/>
</dbReference>
<dbReference type="InterPro" id="IPR036412">
    <property type="entry name" value="HAD-like_sf"/>
</dbReference>
<sequence length="242" mass="27038">MSAHHLPIFVLLCHNVSNNTYLVKAVLMKFNAAIFDMDGLLLDTERVCMRIFKQACDVQKLPFYQETYLSIIGRNSAGIDAILRAAYGDDLDRLHAEWRKRYNQVVLHEAIPVKEGVIALLEWLKAHQIPAAVATSTQKDVALVKLKLAGLDRYFESITTGCEVTHGKPDPEIYLLAASRLNVPPAQCLAFEDSNNGVRAAVAAYMMTYQIPDLVEPCEEVIAFGHRICPSLTEVLKELQPD</sequence>
<dbReference type="SFLD" id="SFLDS00003">
    <property type="entry name" value="Haloacid_Dehalogenase"/>
    <property type="match status" value="1"/>
</dbReference>
<dbReference type="InterPro" id="IPR023198">
    <property type="entry name" value="PGP-like_dom2"/>
</dbReference>
<dbReference type="SFLD" id="SFLDG01135">
    <property type="entry name" value="C1.5.6:_HAD__Beta-PGM__Phospha"/>
    <property type="match status" value="1"/>
</dbReference>
<dbReference type="CDD" id="cd07505">
    <property type="entry name" value="HAD_BPGM-like"/>
    <property type="match status" value="1"/>
</dbReference>
<protein>
    <submittedName>
        <fullName evidence="1">Phosphatase</fullName>
    </submittedName>
</protein>
<dbReference type="PANTHER" id="PTHR18901:SF38">
    <property type="entry name" value="PSEUDOURIDINE-5'-PHOSPHATASE"/>
    <property type="match status" value="1"/>
</dbReference>
<dbReference type="InterPro" id="IPR041492">
    <property type="entry name" value="HAD_2"/>
</dbReference>
<dbReference type="SUPFAM" id="SSF56784">
    <property type="entry name" value="HAD-like"/>
    <property type="match status" value="1"/>
</dbReference>
<accession>A0A2S3QXJ0</accession>
<name>A0A2S3QXJ0_VIBVL</name>